<dbReference type="OrthoDB" id="258495at2759"/>
<reference evidence="4" key="1">
    <citation type="journal article" date="2017" name="Nat. Ecol. Evol.">
        <title>Genome expansion and lineage-specific genetic innovations in the forest pathogenic fungi Armillaria.</title>
        <authorList>
            <person name="Sipos G."/>
            <person name="Prasanna A.N."/>
            <person name="Walter M.C."/>
            <person name="O'Connor E."/>
            <person name="Balint B."/>
            <person name="Krizsan K."/>
            <person name="Kiss B."/>
            <person name="Hess J."/>
            <person name="Varga T."/>
            <person name="Slot J."/>
            <person name="Riley R."/>
            <person name="Boka B."/>
            <person name="Rigling D."/>
            <person name="Barry K."/>
            <person name="Lee J."/>
            <person name="Mihaltcheva S."/>
            <person name="LaButti K."/>
            <person name="Lipzen A."/>
            <person name="Waldron R."/>
            <person name="Moloney N.M."/>
            <person name="Sperisen C."/>
            <person name="Kredics L."/>
            <person name="Vagvoelgyi C."/>
            <person name="Patrignani A."/>
            <person name="Fitzpatrick D."/>
            <person name="Nagy I."/>
            <person name="Doyle S."/>
            <person name="Anderson J.B."/>
            <person name="Grigoriev I.V."/>
            <person name="Gueldener U."/>
            <person name="Muensterkoetter M."/>
            <person name="Nagy L.G."/>
        </authorList>
    </citation>
    <scope>NUCLEOTIDE SEQUENCE [LARGE SCALE GENOMIC DNA]</scope>
    <source>
        <strain evidence="4">C18/9</strain>
    </source>
</reference>
<evidence type="ECO:0000313" key="4">
    <source>
        <dbReference type="Proteomes" id="UP000219338"/>
    </source>
</evidence>
<organism evidence="3 4">
    <name type="scientific">Armillaria ostoyae</name>
    <name type="common">Armillaria root rot fungus</name>
    <dbReference type="NCBI Taxonomy" id="47428"/>
    <lineage>
        <taxon>Eukaryota</taxon>
        <taxon>Fungi</taxon>
        <taxon>Dikarya</taxon>
        <taxon>Basidiomycota</taxon>
        <taxon>Agaricomycotina</taxon>
        <taxon>Agaricomycetes</taxon>
        <taxon>Agaricomycetidae</taxon>
        <taxon>Agaricales</taxon>
        <taxon>Marasmiineae</taxon>
        <taxon>Physalacriaceae</taxon>
        <taxon>Armillaria</taxon>
    </lineage>
</organism>
<dbReference type="Gene3D" id="2.60.120.920">
    <property type="match status" value="1"/>
</dbReference>
<dbReference type="Pfam" id="PF00622">
    <property type="entry name" value="SPRY"/>
    <property type="match status" value="1"/>
</dbReference>
<dbReference type="STRING" id="47428.A0A284RYC3"/>
<dbReference type="PANTHER" id="PTHR12864">
    <property type="entry name" value="RAN BINDING PROTEIN 9-RELATED"/>
    <property type="match status" value="1"/>
</dbReference>
<evidence type="ECO:0000259" key="2">
    <source>
        <dbReference type="PROSITE" id="PS50188"/>
    </source>
</evidence>
<gene>
    <name evidence="3" type="ORF">ARMOST_17205</name>
</gene>
<evidence type="ECO:0000313" key="3">
    <source>
        <dbReference type="EMBL" id="SJL13757.1"/>
    </source>
</evidence>
<feature type="compositionally biased region" description="Polar residues" evidence="1">
    <location>
        <begin position="13"/>
        <end position="22"/>
    </location>
</feature>
<sequence>MLRFIRNNREGSSRSYPTQAPPQWSAAPEVPYEYGLYNEAPGQEYDDAEEFCDKYPVQPPRIMPSYVVDRISNNGSRSWGIDIPPPGSRFSGTIYNIDSKPDSKAPSVVRVRTNKKCLDYCLLSDLPVMAGLYETPGKVGFYYEILIHRMDGFIAVGTACQPYPAWRLPGWNRLSAGLHLDDFRKFFEDPAGGRDYTSTLQHISPGDTIGCGFEFQTGALFFTYNGIRLPNAFTGIYLPRHQYDVFAAIGVEGVCDFEVNFGGELVKWPEGNEWQWKLDGIIGRLGYPGSGNGLDEELPSYSRT</sequence>
<feature type="region of interest" description="Disordered" evidence="1">
    <location>
        <begin position="1"/>
        <end position="26"/>
    </location>
</feature>
<dbReference type="SMART" id="SM00449">
    <property type="entry name" value="SPRY"/>
    <property type="match status" value="1"/>
</dbReference>
<accession>A0A284RYC3</accession>
<proteinExistence type="predicted"/>
<dbReference type="InterPro" id="IPR050618">
    <property type="entry name" value="Ubq-SigPath_Reg"/>
</dbReference>
<protein>
    <recommendedName>
        <fullName evidence="2">B30.2/SPRY domain-containing protein</fullName>
    </recommendedName>
</protein>
<dbReference type="OMA" id="IGTACKP"/>
<keyword evidence="4" id="KW-1185">Reference proteome</keyword>
<name>A0A284RYC3_ARMOS</name>
<dbReference type="InterPro" id="IPR043136">
    <property type="entry name" value="B30.2/SPRY_sf"/>
</dbReference>
<dbReference type="SUPFAM" id="SSF49899">
    <property type="entry name" value="Concanavalin A-like lectins/glucanases"/>
    <property type="match status" value="1"/>
</dbReference>
<feature type="domain" description="B30.2/SPRY" evidence="2">
    <location>
        <begin position="77"/>
        <end position="266"/>
    </location>
</feature>
<dbReference type="InterPro" id="IPR003877">
    <property type="entry name" value="SPRY_dom"/>
</dbReference>
<dbReference type="AlphaFoldDB" id="A0A284RYC3"/>
<evidence type="ECO:0000256" key="1">
    <source>
        <dbReference type="SAM" id="MobiDB-lite"/>
    </source>
</evidence>
<dbReference type="InterPro" id="IPR013320">
    <property type="entry name" value="ConA-like_dom_sf"/>
</dbReference>
<dbReference type="InterPro" id="IPR001870">
    <property type="entry name" value="B30.2/SPRY"/>
</dbReference>
<dbReference type="EMBL" id="FUEG01000021">
    <property type="protein sequence ID" value="SJL13757.1"/>
    <property type="molecule type" value="Genomic_DNA"/>
</dbReference>
<dbReference type="PROSITE" id="PS50188">
    <property type="entry name" value="B302_SPRY"/>
    <property type="match status" value="1"/>
</dbReference>
<dbReference type="Proteomes" id="UP000219338">
    <property type="component" value="Unassembled WGS sequence"/>
</dbReference>